<sequence length="141" mass="15875">MMILNITFCFLIQQLLFLLLVPTQKHLDGTEIAGARINQNLAKDIMIHIGGTYSILSFDHLGGSFGCFGFIPKGNVHKTQYSAERASVSDSYDDNLSNEPWKKVCQDIVNLAFGSSKREIQILLRPRLSNTQYIPTKILEE</sequence>
<organism evidence="1 2">
    <name type="scientific">Conchiformibius steedae DSM 2580</name>
    <dbReference type="NCBI Taxonomy" id="1121352"/>
    <lineage>
        <taxon>Bacteria</taxon>
        <taxon>Pseudomonadati</taxon>
        <taxon>Pseudomonadota</taxon>
        <taxon>Betaproteobacteria</taxon>
        <taxon>Neisseriales</taxon>
        <taxon>Neisseriaceae</taxon>
        <taxon>Conchiformibius</taxon>
    </lineage>
</organism>
<name>A0AAE9HV38_9NEIS</name>
<accession>A0AAE9HV38</accession>
<reference evidence="1" key="1">
    <citation type="submission" date="2022-05" db="EMBL/GenBank/DDBJ databases">
        <title>Alysiella filiformis genome sequencing.</title>
        <authorList>
            <person name="Viehboeck T."/>
        </authorList>
    </citation>
    <scope>NUCLEOTIDE SEQUENCE</scope>
    <source>
        <strain evidence="1">DSM 2580</strain>
    </source>
</reference>
<gene>
    <name evidence="1" type="ORF">LNQ82_04895</name>
</gene>
<evidence type="ECO:0000313" key="1">
    <source>
        <dbReference type="EMBL" id="URD68488.1"/>
    </source>
</evidence>
<proteinExistence type="predicted"/>
<dbReference type="RefSeq" id="WP_156932320.1">
    <property type="nucleotide sequence ID" value="NZ_CP097501.1"/>
</dbReference>
<evidence type="ECO:0000313" key="2">
    <source>
        <dbReference type="Proteomes" id="UP001056819"/>
    </source>
</evidence>
<dbReference type="EMBL" id="CP097501">
    <property type="protein sequence ID" value="URD68488.1"/>
    <property type="molecule type" value="Genomic_DNA"/>
</dbReference>
<dbReference type="Proteomes" id="UP001056819">
    <property type="component" value="Chromosome"/>
</dbReference>
<protein>
    <submittedName>
        <fullName evidence="1">Uncharacterized protein</fullName>
    </submittedName>
</protein>
<dbReference type="AlphaFoldDB" id="A0AAE9HV38"/>